<sequence length="324" mass="36836">MEPWLTPRGDEQLPEESVRPLSSAEREEAVRDLLPPAEFRELQRELHASAPFSWRSLLLTVPALAAMCAAMYLFFPHSRFAAPKETPIAIAEEKPLPDSDRKLLRRARELHNHGKIREALTLLAPAVRRVLESSDPVQAENAQALLAQFWEWRMPVAPVRVAAECRRILGCSPDHLVAKLTLARLQPQSFPALAGLQEKAPQLLREMSEERLAMLRPLLGASAVTADQQSEIAWQYALAATGCWLAAGAAAFPDEPGFAEREAALALCRSRLDSRRFARLRCDILYRIWSAKWYFWNFQTVDGRPTHHRDLKREIDDLERRLEQ</sequence>
<evidence type="ECO:0000313" key="3">
    <source>
        <dbReference type="EMBL" id="PVY44859.1"/>
    </source>
</evidence>
<feature type="transmembrane region" description="Helical" evidence="2">
    <location>
        <begin position="52"/>
        <end position="75"/>
    </location>
</feature>
<protein>
    <submittedName>
        <fullName evidence="3">Uncharacterized protein</fullName>
    </submittedName>
</protein>
<evidence type="ECO:0000313" key="4">
    <source>
        <dbReference type="Proteomes" id="UP000245959"/>
    </source>
</evidence>
<keyword evidence="2" id="KW-0812">Transmembrane</keyword>
<dbReference type="GeneID" id="78294175"/>
<keyword evidence="2" id="KW-1133">Transmembrane helix</keyword>
<dbReference type="AlphaFoldDB" id="A0A2U1B857"/>
<evidence type="ECO:0000256" key="2">
    <source>
        <dbReference type="SAM" id="Phobius"/>
    </source>
</evidence>
<keyword evidence="2" id="KW-0472">Membrane</keyword>
<gene>
    <name evidence="3" type="ORF">C8D82_1041</name>
</gene>
<keyword evidence="4" id="KW-1185">Reference proteome</keyword>
<accession>A0A2U1B857</accession>
<name>A0A2U1B857_9BACT</name>
<dbReference type="Proteomes" id="UP000245959">
    <property type="component" value="Unassembled WGS sequence"/>
</dbReference>
<comment type="caution">
    <text evidence="3">The sequence shown here is derived from an EMBL/GenBank/DDBJ whole genome shotgun (WGS) entry which is preliminary data.</text>
</comment>
<organism evidence="3 4">
    <name type="scientific">Victivallis vadensis</name>
    <dbReference type="NCBI Taxonomy" id="172901"/>
    <lineage>
        <taxon>Bacteria</taxon>
        <taxon>Pseudomonadati</taxon>
        <taxon>Lentisphaerota</taxon>
        <taxon>Lentisphaeria</taxon>
        <taxon>Victivallales</taxon>
        <taxon>Victivallaceae</taxon>
        <taxon>Victivallis</taxon>
    </lineage>
</organism>
<evidence type="ECO:0000256" key="1">
    <source>
        <dbReference type="SAM" id="MobiDB-lite"/>
    </source>
</evidence>
<dbReference type="RefSeq" id="WP_116882855.1">
    <property type="nucleotide sequence ID" value="NZ_CABMMC010000041.1"/>
</dbReference>
<proteinExistence type="predicted"/>
<feature type="region of interest" description="Disordered" evidence="1">
    <location>
        <begin position="1"/>
        <end position="25"/>
    </location>
</feature>
<reference evidence="3 4" key="1">
    <citation type="submission" date="2018-04" db="EMBL/GenBank/DDBJ databases">
        <title>Genomic Encyclopedia of Type Strains, Phase IV (KMG-IV): sequencing the most valuable type-strain genomes for metagenomic binning, comparative biology and taxonomic classification.</title>
        <authorList>
            <person name="Goeker M."/>
        </authorList>
    </citation>
    <scope>NUCLEOTIDE SEQUENCE [LARGE SCALE GENOMIC DNA]</scope>
    <source>
        <strain evidence="3 4">DSM 14823</strain>
    </source>
</reference>
<dbReference type="EMBL" id="QEKH01000004">
    <property type="protein sequence ID" value="PVY44859.1"/>
    <property type="molecule type" value="Genomic_DNA"/>
</dbReference>